<proteinExistence type="predicted"/>
<organism evidence="1 2">
    <name type="scientific">Magnetofaba australis IT-1</name>
    <dbReference type="NCBI Taxonomy" id="1434232"/>
    <lineage>
        <taxon>Bacteria</taxon>
        <taxon>Pseudomonadati</taxon>
        <taxon>Pseudomonadota</taxon>
        <taxon>Magnetococcia</taxon>
        <taxon>Magnetococcales</taxon>
        <taxon>Magnetococcaceae</taxon>
        <taxon>Magnetofaba</taxon>
    </lineage>
</organism>
<dbReference type="EMBL" id="LVJN01000020">
    <property type="protein sequence ID" value="OSM01398.1"/>
    <property type="molecule type" value="Genomic_DNA"/>
</dbReference>
<evidence type="ECO:0000313" key="2">
    <source>
        <dbReference type="Proteomes" id="UP000194003"/>
    </source>
</evidence>
<reference evidence="1 2" key="1">
    <citation type="journal article" date="2016" name="BMC Genomics">
        <title>Combined genomic and structural analyses of a cultured magnetotactic bacterium reveals its niche adaptation to a dynamic environment.</title>
        <authorList>
            <person name="Araujo A.C."/>
            <person name="Morillo V."/>
            <person name="Cypriano J."/>
            <person name="Teixeira L.C."/>
            <person name="Leao P."/>
            <person name="Lyra S."/>
            <person name="Almeida L.G."/>
            <person name="Bazylinski D.A."/>
            <person name="Vasconcellos A.T."/>
            <person name="Abreu F."/>
            <person name="Lins U."/>
        </authorList>
    </citation>
    <scope>NUCLEOTIDE SEQUENCE [LARGE SCALE GENOMIC DNA]</scope>
    <source>
        <strain evidence="1 2">IT-1</strain>
    </source>
</reference>
<name>A0A1Y2K050_9PROT</name>
<dbReference type="Proteomes" id="UP000194003">
    <property type="component" value="Unassembled WGS sequence"/>
</dbReference>
<dbReference type="STRING" id="1434232.MAIT1_01342"/>
<dbReference type="AlphaFoldDB" id="A0A1Y2K050"/>
<gene>
    <name evidence="1" type="ORF">MAIT1_01342</name>
</gene>
<dbReference type="InterPro" id="IPR021219">
    <property type="entry name" value="DUF2703"/>
</dbReference>
<keyword evidence="2" id="KW-1185">Reference proteome</keyword>
<dbReference type="RefSeq" id="WP_085442640.1">
    <property type="nucleotide sequence ID" value="NZ_LVJN01000020.1"/>
</dbReference>
<dbReference type="OrthoDB" id="2965668at2"/>
<dbReference type="Pfam" id="PF10865">
    <property type="entry name" value="DUF2703"/>
    <property type="match status" value="1"/>
</dbReference>
<protein>
    <submittedName>
        <fullName evidence="1">Putative Ferredoxin</fullName>
    </submittedName>
</protein>
<accession>A0A1Y2K050</accession>
<sequence>MSHCTTDCSCHDQPQTKLQPLSIELLYLDNEHCSRCAETERNLNEAIQRTTPVLEALGREAQLTAIHVESEESARELRLRASPTIRIDGRDMLGADEETPCAPCSELADGAAVTCRAWSWRGEGMDEPPVGLLVEEILRAALDAPQSSAESPAEDAAEGPFCLPKNLARYFAARKGEGAHGCC</sequence>
<comment type="caution">
    <text evidence="1">The sequence shown here is derived from an EMBL/GenBank/DDBJ whole genome shotgun (WGS) entry which is preliminary data.</text>
</comment>
<evidence type="ECO:0000313" key="1">
    <source>
        <dbReference type="EMBL" id="OSM01398.1"/>
    </source>
</evidence>